<proteinExistence type="predicted"/>
<protein>
    <submittedName>
        <fullName evidence="1">Uncharacterized protein</fullName>
    </submittedName>
</protein>
<dbReference type="Proteomes" id="UP001149821">
    <property type="component" value="Unassembled WGS sequence"/>
</dbReference>
<accession>A0ABT5QV27</accession>
<dbReference type="EMBL" id="JAJUBB010000058">
    <property type="protein sequence ID" value="MDD1784454.1"/>
    <property type="molecule type" value="Genomic_DNA"/>
</dbReference>
<name>A0ABT5QV27_9GAMM</name>
<feature type="non-terminal residue" evidence="1">
    <location>
        <position position="98"/>
    </location>
</feature>
<comment type="caution">
    <text evidence="1">The sequence shown here is derived from an EMBL/GenBank/DDBJ whole genome shotgun (WGS) entry which is preliminary data.</text>
</comment>
<evidence type="ECO:0000313" key="1">
    <source>
        <dbReference type="EMBL" id="MDD1784454.1"/>
    </source>
</evidence>
<gene>
    <name evidence="1" type="ORF">LRP49_25095</name>
</gene>
<sequence>MPQYFSTINFLVSYPSRKVTIRKRPKIAHQQFLTQPPSKPLRYSAPYQYISLFLLVNTSGTTLAIESGTLIYPYLNKEIAMPTPCYIAIEGKTQGNIT</sequence>
<reference evidence="1" key="1">
    <citation type="submission" date="2021-12" db="EMBL/GenBank/DDBJ databases">
        <title>Enterovibrio ZSDZ35 sp. nov. and Enterovibrio ZSDZ42 sp. nov., isolated from coastal seawater in Qingdao.</title>
        <authorList>
            <person name="Zhang P."/>
        </authorList>
    </citation>
    <scope>NUCLEOTIDE SEQUENCE</scope>
    <source>
        <strain evidence="1">ZSDZ35</strain>
    </source>
</reference>
<organism evidence="1 2">
    <name type="scientific">Enterovibrio qingdaonensis</name>
    <dbReference type="NCBI Taxonomy" id="2899818"/>
    <lineage>
        <taxon>Bacteria</taxon>
        <taxon>Pseudomonadati</taxon>
        <taxon>Pseudomonadota</taxon>
        <taxon>Gammaproteobacteria</taxon>
        <taxon>Vibrionales</taxon>
        <taxon>Vibrionaceae</taxon>
        <taxon>Enterovibrio</taxon>
    </lineage>
</organism>
<evidence type="ECO:0000313" key="2">
    <source>
        <dbReference type="Proteomes" id="UP001149821"/>
    </source>
</evidence>
<keyword evidence="2" id="KW-1185">Reference proteome</keyword>